<feature type="transmembrane region" description="Helical" evidence="12">
    <location>
        <begin position="54"/>
        <end position="75"/>
    </location>
</feature>
<evidence type="ECO:0000256" key="10">
    <source>
        <dbReference type="PIRNR" id="PIRNR006247"/>
    </source>
</evidence>
<feature type="transmembrane region" description="Helical" evidence="12">
    <location>
        <begin position="195"/>
        <end position="217"/>
    </location>
</feature>
<dbReference type="InterPro" id="IPR004772">
    <property type="entry name" value="TrkH"/>
</dbReference>
<dbReference type="GO" id="GO:0015379">
    <property type="term" value="F:potassium:chloride symporter activity"/>
    <property type="evidence" value="ECO:0007669"/>
    <property type="project" value="InterPro"/>
</dbReference>
<keyword evidence="14" id="KW-1185">Reference proteome</keyword>
<feature type="binding site" evidence="11">
    <location>
        <position position="448"/>
    </location>
    <ligand>
        <name>K(+)</name>
        <dbReference type="ChEBI" id="CHEBI:29103"/>
    </ligand>
</feature>
<keyword evidence="5 12" id="KW-0812">Transmembrane</keyword>
<evidence type="ECO:0000256" key="6">
    <source>
        <dbReference type="ARBA" id="ARBA00022958"/>
    </source>
</evidence>
<evidence type="ECO:0000256" key="3">
    <source>
        <dbReference type="ARBA" id="ARBA00022475"/>
    </source>
</evidence>
<evidence type="ECO:0000256" key="9">
    <source>
        <dbReference type="ARBA" id="ARBA00023136"/>
    </source>
</evidence>
<dbReference type="GO" id="GO:0046872">
    <property type="term" value="F:metal ion binding"/>
    <property type="evidence" value="ECO:0007669"/>
    <property type="project" value="UniProtKB-KW"/>
</dbReference>
<dbReference type="PIRSF" id="PIRSF006247">
    <property type="entry name" value="TrkH"/>
    <property type="match status" value="1"/>
</dbReference>
<keyword evidence="10" id="KW-0997">Cell inner membrane</keyword>
<keyword evidence="3 10" id="KW-1003">Cell membrane</keyword>
<evidence type="ECO:0000313" key="13">
    <source>
        <dbReference type="EMBL" id="QPC43601.1"/>
    </source>
</evidence>
<dbReference type="KEGG" id="kmn:HW532_13435"/>
<feature type="transmembrane region" description="Helical" evidence="12">
    <location>
        <begin position="21"/>
        <end position="42"/>
    </location>
</feature>
<dbReference type="PANTHER" id="PTHR32024">
    <property type="entry name" value="TRK SYSTEM POTASSIUM UPTAKE PROTEIN TRKG-RELATED"/>
    <property type="match status" value="1"/>
</dbReference>
<evidence type="ECO:0000256" key="1">
    <source>
        <dbReference type="ARBA" id="ARBA00004651"/>
    </source>
</evidence>
<feature type="transmembrane region" description="Helical" evidence="12">
    <location>
        <begin position="345"/>
        <end position="369"/>
    </location>
</feature>
<evidence type="ECO:0000256" key="12">
    <source>
        <dbReference type="SAM" id="Phobius"/>
    </source>
</evidence>
<keyword evidence="2 10" id="KW-0813">Transport</keyword>
<protein>
    <recommendedName>
        <fullName evidence="10">Trk system potassium uptake protein</fullName>
    </recommendedName>
</protein>
<organism evidence="13 14">
    <name type="scientific">Kaustia mangrovi</name>
    <dbReference type="NCBI Taxonomy" id="2593653"/>
    <lineage>
        <taxon>Bacteria</taxon>
        <taxon>Pseudomonadati</taxon>
        <taxon>Pseudomonadota</taxon>
        <taxon>Alphaproteobacteria</taxon>
        <taxon>Hyphomicrobiales</taxon>
        <taxon>Parvibaculaceae</taxon>
        <taxon>Kaustia</taxon>
    </lineage>
</organism>
<dbReference type="PANTHER" id="PTHR32024:SF3">
    <property type="entry name" value="TRK SYSTEM POTASSIUM UPTAKE PROTEIN"/>
    <property type="match status" value="1"/>
</dbReference>
<keyword evidence="9 10" id="KW-0472">Membrane</keyword>
<feature type="transmembrane region" description="Helical" evidence="12">
    <location>
        <begin position="87"/>
        <end position="108"/>
    </location>
</feature>
<dbReference type="Pfam" id="PF02386">
    <property type="entry name" value="TrkH"/>
    <property type="match status" value="1"/>
</dbReference>
<evidence type="ECO:0000256" key="5">
    <source>
        <dbReference type="ARBA" id="ARBA00022692"/>
    </source>
</evidence>
<accession>A0A7S8C568</accession>
<keyword evidence="11" id="KW-0479">Metal-binding</keyword>
<feature type="binding site" evidence="11">
    <location>
        <position position="330"/>
    </location>
    <ligand>
        <name>K(+)</name>
        <dbReference type="ChEBI" id="CHEBI:29103"/>
    </ligand>
</feature>
<keyword evidence="7 12" id="KW-1133">Transmembrane helix</keyword>
<keyword evidence="8 10" id="KW-0406">Ion transport</keyword>
<feature type="transmembrane region" description="Helical" evidence="12">
    <location>
        <begin position="251"/>
        <end position="273"/>
    </location>
</feature>
<feature type="binding site" evidence="11">
    <location>
        <position position="128"/>
    </location>
    <ligand>
        <name>K(+)</name>
        <dbReference type="ChEBI" id="CHEBI:29103"/>
    </ligand>
</feature>
<evidence type="ECO:0000256" key="2">
    <source>
        <dbReference type="ARBA" id="ARBA00022448"/>
    </source>
</evidence>
<comment type="function">
    <text evidence="10">Low-affinity potassium transport system. Interacts with Trk system potassium uptake protein TrkA.</text>
</comment>
<comment type="similarity">
    <text evidence="10">Belongs to the TrkH potassium transport family.</text>
</comment>
<evidence type="ECO:0000256" key="7">
    <source>
        <dbReference type="ARBA" id="ARBA00022989"/>
    </source>
</evidence>
<evidence type="ECO:0000256" key="8">
    <source>
        <dbReference type="ARBA" id="ARBA00023065"/>
    </source>
</evidence>
<sequence length="498" mass="53231">MTNSVTGRQARTHLLAFDPRRISLVVGGMLIGLAAFMLPPMATDFAAGSDGWRIFAISALITGFFGTMLVLISRWGETAPISRREGFLLTAASWLAMSVFAAIPFLFLKSGMSFGDALFETVSGLTTTGSTVMTGLDTLPPGMLLWRSITQWIGGIGIIVMAIIMLPFLRVGGMQLFQTESSDRSDKIVPRAGQLVRYIALVYGGLTVICLVAYKIAGMSLFDAVNHAMTTIATGGFSTHDASFGFFPQPAVHWVAIVFMVLGSLPVVLFIRALRGGSWAFWRNVQVRGFLTIIAVFSIALGTWHAVTDKLSLGTSYDQVVFNVVSIISTTGYALGDYTAWGTPAIGAFFVLTFLGGCTGSTAGGIKVFRLQIMWLTARAYVGSLISPRRVSTTLYDGRLVEDDVPAAILAFVSVLFAMLVVLTMALTAFGLDFVTSLSGAATALANVGPGLGPIIGPAGNFGSLPEGAKILLALAMLLGRLEYFTILVLLDPYFWRK</sequence>
<feature type="binding site" evidence="11">
    <location>
        <position position="331"/>
    </location>
    <ligand>
        <name>K(+)</name>
        <dbReference type="ChEBI" id="CHEBI:29103"/>
    </ligand>
</feature>
<proteinExistence type="inferred from homology"/>
<comment type="subcellular location">
    <subcellularLocation>
        <location evidence="10">Cell inner membrane</location>
        <topology evidence="10">Multi-pass membrane protein</topology>
    </subcellularLocation>
    <subcellularLocation>
        <location evidence="1">Cell membrane</location>
        <topology evidence="1">Multi-pass membrane protein</topology>
    </subcellularLocation>
</comment>
<feature type="transmembrane region" description="Helical" evidence="12">
    <location>
        <begin position="471"/>
        <end position="491"/>
    </location>
</feature>
<feature type="transmembrane region" description="Helical" evidence="12">
    <location>
        <begin position="149"/>
        <end position="169"/>
    </location>
</feature>
<gene>
    <name evidence="13" type="ORF">HW532_13435</name>
</gene>
<reference evidence="13 14" key="1">
    <citation type="submission" date="2020-06" db="EMBL/GenBank/DDBJ databases">
        <title>Genome sequence of 2 isolates from Red Sea Mangroves.</title>
        <authorList>
            <person name="Sefrji F."/>
            <person name="Michoud G."/>
            <person name="Merlino G."/>
            <person name="Daffonchio D."/>
        </authorList>
    </citation>
    <scope>NUCLEOTIDE SEQUENCE [LARGE SCALE GENOMIC DNA]</scope>
    <source>
        <strain evidence="13 14">R1DC25</strain>
    </source>
</reference>
<evidence type="ECO:0000313" key="14">
    <source>
        <dbReference type="Proteomes" id="UP000593594"/>
    </source>
</evidence>
<feature type="binding site" evidence="11">
    <location>
        <position position="235"/>
    </location>
    <ligand>
        <name>K(+)</name>
        <dbReference type="ChEBI" id="CHEBI:29103"/>
    </ligand>
</feature>
<evidence type="ECO:0000256" key="11">
    <source>
        <dbReference type="PIRSR" id="PIRSR006247-1"/>
    </source>
</evidence>
<feature type="transmembrane region" description="Helical" evidence="12">
    <location>
        <begin position="407"/>
        <end position="430"/>
    </location>
</feature>
<dbReference type="AlphaFoldDB" id="A0A7S8C568"/>
<dbReference type="GO" id="GO:0005886">
    <property type="term" value="C:plasma membrane"/>
    <property type="evidence" value="ECO:0007669"/>
    <property type="project" value="UniProtKB-SubCell"/>
</dbReference>
<evidence type="ECO:0000256" key="4">
    <source>
        <dbReference type="ARBA" id="ARBA00022538"/>
    </source>
</evidence>
<feature type="binding site" evidence="11">
    <location>
        <position position="127"/>
    </location>
    <ligand>
        <name>K(+)</name>
        <dbReference type="ChEBI" id="CHEBI:29103"/>
    </ligand>
</feature>
<dbReference type="InterPro" id="IPR003445">
    <property type="entry name" value="Cat_transpt"/>
</dbReference>
<dbReference type="Proteomes" id="UP000593594">
    <property type="component" value="Chromosome"/>
</dbReference>
<keyword evidence="4 10" id="KW-0633">Potassium transport</keyword>
<dbReference type="EMBL" id="CP058214">
    <property type="protein sequence ID" value="QPC43601.1"/>
    <property type="molecule type" value="Genomic_DNA"/>
</dbReference>
<feature type="transmembrane region" description="Helical" evidence="12">
    <location>
        <begin position="285"/>
        <end position="307"/>
    </location>
</feature>
<dbReference type="RefSeq" id="WP_213160966.1">
    <property type="nucleotide sequence ID" value="NZ_CP058214.1"/>
</dbReference>
<keyword evidence="6 10" id="KW-0630">Potassium</keyword>
<feature type="binding site" evidence="11">
    <location>
        <position position="447"/>
    </location>
    <ligand>
        <name>K(+)</name>
        <dbReference type="ChEBI" id="CHEBI:29103"/>
    </ligand>
</feature>
<name>A0A7S8C568_9HYPH</name>